<sequence>MHGTNQTRNKKTRKHQFAKGKAPTIIAAHGIVQNFQLWKVSHYRKGSGPKHQGYRVAENCYPMHGTNQTRNKKTRKHQFAKGKAPTIIAAHGIVQNFQLWKVSHYRKGSRPKHQGYRVDRMKAGPEYPHNALQKCIEYRHREIGRTDVRNFNYLPNILYRCRNKNILLLPKTTFYVYLPTPQTSPIQTGGKKPPGTLVHSLFSE</sequence>
<organism evidence="2 3">
    <name type="scientific">Caerostris extrusa</name>
    <name type="common">Bark spider</name>
    <name type="synonym">Caerostris bankana</name>
    <dbReference type="NCBI Taxonomy" id="172846"/>
    <lineage>
        <taxon>Eukaryota</taxon>
        <taxon>Metazoa</taxon>
        <taxon>Ecdysozoa</taxon>
        <taxon>Arthropoda</taxon>
        <taxon>Chelicerata</taxon>
        <taxon>Arachnida</taxon>
        <taxon>Araneae</taxon>
        <taxon>Araneomorphae</taxon>
        <taxon>Entelegynae</taxon>
        <taxon>Araneoidea</taxon>
        <taxon>Araneidae</taxon>
        <taxon>Caerostris</taxon>
    </lineage>
</organism>
<keyword evidence="3" id="KW-1185">Reference proteome</keyword>
<dbReference type="EMBL" id="BPLR01013695">
    <property type="protein sequence ID" value="GIY63020.1"/>
    <property type="molecule type" value="Genomic_DNA"/>
</dbReference>
<accession>A0AAV4UZ75</accession>
<gene>
    <name evidence="2" type="ORF">CEXT_237801</name>
</gene>
<name>A0AAV4UZ75_CAEEX</name>
<protein>
    <submittedName>
        <fullName evidence="2">Uncharacterized protein</fullName>
    </submittedName>
</protein>
<dbReference type="AlphaFoldDB" id="A0AAV4UZ75"/>
<feature type="region of interest" description="Disordered" evidence="1">
    <location>
        <begin position="1"/>
        <end position="20"/>
    </location>
</feature>
<proteinExistence type="predicted"/>
<comment type="caution">
    <text evidence="2">The sequence shown here is derived from an EMBL/GenBank/DDBJ whole genome shotgun (WGS) entry which is preliminary data.</text>
</comment>
<reference evidence="2 3" key="1">
    <citation type="submission" date="2021-06" db="EMBL/GenBank/DDBJ databases">
        <title>Caerostris extrusa draft genome.</title>
        <authorList>
            <person name="Kono N."/>
            <person name="Arakawa K."/>
        </authorList>
    </citation>
    <scope>NUCLEOTIDE SEQUENCE [LARGE SCALE GENOMIC DNA]</scope>
</reference>
<feature type="compositionally biased region" description="Basic residues" evidence="1">
    <location>
        <begin position="8"/>
        <end position="18"/>
    </location>
</feature>
<evidence type="ECO:0000313" key="2">
    <source>
        <dbReference type="EMBL" id="GIY63020.1"/>
    </source>
</evidence>
<evidence type="ECO:0000313" key="3">
    <source>
        <dbReference type="Proteomes" id="UP001054945"/>
    </source>
</evidence>
<dbReference type="Proteomes" id="UP001054945">
    <property type="component" value="Unassembled WGS sequence"/>
</dbReference>
<evidence type="ECO:0000256" key="1">
    <source>
        <dbReference type="SAM" id="MobiDB-lite"/>
    </source>
</evidence>